<dbReference type="RefSeq" id="XP_022624769.1">
    <property type="nucleotide sequence ID" value="XM_022769048.1"/>
</dbReference>
<dbReference type="PANTHER" id="PTHR31278">
    <property type="entry name" value="CHCHD1"/>
    <property type="match status" value="1"/>
</dbReference>
<dbReference type="Proteomes" id="UP000261420">
    <property type="component" value="Unplaced"/>
</dbReference>
<reference evidence="1" key="1">
    <citation type="submission" date="2025-08" db="UniProtKB">
        <authorList>
            <consortium name="Ensembl"/>
        </authorList>
    </citation>
    <scope>IDENTIFICATION</scope>
</reference>
<dbReference type="InterPro" id="IPR009069">
    <property type="entry name" value="Cys_alpha_HP_mot_SF"/>
</dbReference>
<organism evidence="1 2">
    <name type="scientific">Seriola dumerili</name>
    <name type="common">Greater amberjack</name>
    <name type="synonym">Caranx dumerili</name>
    <dbReference type="NCBI Taxonomy" id="41447"/>
    <lineage>
        <taxon>Eukaryota</taxon>
        <taxon>Metazoa</taxon>
        <taxon>Chordata</taxon>
        <taxon>Craniata</taxon>
        <taxon>Vertebrata</taxon>
        <taxon>Euteleostomi</taxon>
        <taxon>Actinopterygii</taxon>
        <taxon>Neopterygii</taxon>
        <taxon>Teleostei</taxon>
        <taxon>Neoteleostei</taxon>
        <taxon>Acanthomorphata</taxon>
        <taxon>Carangaria</taxon>
        <taxon>Carangiformes</taxon>
        <taxon>Carangidae</taxon>
        <taxon>Seriola</taxon>
    </lineage>
</organism>
<dbReference type="GeneTree" id="ENSGT00390000007683"/>
<dbReference type="PANTHER" id="PTHR31278:SF2">
    <property type="entry name" value="SMALL RIBOSOMAL SUBUNIT PROTEIN MS37"/>
    <property type="match status" value="1"/>
</dbReference>
<protein>
    <submittedName>
        <fullName evidence="1">Coiled-coil-helix-coiled-coil-helix domain containing 1</fullName>
    </submittedName>
</protein>
<keyword evidence="2" id="KW-1185">Reference proteome</keyword>
<dbReference type="GO" id="GO:0005654">
    <property type="term" value="C:nucleoplasm"/>
    <property type="evidence" value="ECO:0007669"/>
    <property type="project" value="TreeGrafter"/>
</dbReference>
<dbReference type="SUPFAM" id="SSF47072">
    <property type="entry name" value="Cysteine alpha-hairpin motif"/>
    <property type="match status" value="1"/>
</dbReference>
<dbReference type="Ensembl" id="ENSSDUT00000021636.1">
    <property type="protein sequence ID" value="ENSSDUP00000021245.1"/>
    <property type="gene ID" value="ENSSDUG00000015465.1"/>
</dbReference>
<dbReference type="InterPro" id="IPR033620">
    <property type="entry name" value="Ribosomal_mS37_met"/>
</dbReference>
<dbReference type="KEGG" id="sdu:111239219"/>
<dbReference type="OMA" id="CVTEMSM"/>
<dbReference type="GO" id="GO:0032543">
    <property type="term" value="P:mitochondrial translation"/>
    <property type="evidence" value="ECO:0007669"/>
    <property type="project" value="InterPro"/>
</dbReference>
<dbReference type="STRING" id="41447.ENSSDUP00000021245"/>
<evidence type="ECO:0000313" key="2">
    <source>
        <dbReference type="Proteomes" id="UP000261420"/>
    </source>
</evidence>
<evidence type="ECO:0000313" key="1">
    <source>
        <dbReference type="Ensembl" id="ENSSDUP00000021245.1"/>
    </source>
</evidence>
<dbReference type="CTD" id="118487"/>
<dbReference type="AlphaFoldDB" id="A0A3B4UTT5"/>
<proteinExistence type="predicted"/>
<reference evidence="1" key="2">
    <citation type="submission" date="2025-09" db="UniProtKB">
        <authorList>
            <consortium name="Ensembl"/>
        </authorList>
    </citation>
    <scope>IDENTIFICATION</scope>
</reference>
<sequence>MAAQGGILFQEKVSRLLSRQDGRPVLKPNRTLALRDAVANRKLKKGEATCVTEMSVLMACWKQNNFVDGVCSTETKAFYSCVEEAQAAMKNKSNLTSMKGGRLHPKQATTLLKRYPNIRTEV</sequence>
<dbReference type="GO" id="GO:0003723">
    <property type="term" value="F:RNA binding"/>
    <property type="evidence" value="ECO:0007669"/>
    <property type="project" value="TreeGrafter"/>
</dbReference>
<accession>A0A3B4UTT5</accession>
<dbReference type="GeneID" id="111239219"/>
<dbReference type="GO" id="GO:0005761">
    <property type="term" value="C:mitochondrial ribosome"/>
    <property type="evidence" value="ECO:0007669"/>
    <property type="project" value="InterPro"/>
</dbReference>
<name>A0A3B4UTT5_SERDU</name>